<evidence type="ECO:0000256" key="1">
    <source>
        <dbReference type="SAM" id="MobiDB-lite"/>
    </source>
</evidence>
<evidence type="ECO:0000313" key="2">
    <source>
        <dbReference type="EMBL" id="PBK62833.1"/>
    </source>
</evidence>
<dbReference type="Proteomes" id="UP000218334">
    <property type="component" value="Unassembled WGS sequence"/>
</dbReference>
<accession>A0A2H3BG71</accession>
<feature type="region of interest" description="Disordered" evidence="1">
    <location>
        <begin position="79"/>
        <end position="118"/>
    </location>
</feature>
<feature type="region of interest" description="Disordered" evidence="1">
    <location>
        <begin position="188"/>
        <end position="218"/>
    </location>
</feature>
<protein>
    <submittedName>
        <fullName evidence="2">Uncharacterized protein</fullName>
    </submittedName>
</protein>
<gene>
    <name evidence="2" type="ORF">ARMSODRAFT_980461</name>
</gene>
<evidence type="ECO:0000313" key="3">
    <source>
        <dbReference type="Proteomes" id="UP000218334"/>
    </source>
</evidence>
<dbReference type="AlphaFoldDB" id="A0A2H3BG71"/>
<reference evidence="3" key="1">
    <citation type="journal article" date="2017" name="Nat. Ecol. Evol.">
        <title>Genome expansion and lineage-specific genetic innovations in the forest pathogenic fungi Armillaria.</title>
        <authorList>
            <person name="Sipos G."/>
            <person name="Prasanna A.N."/>
            <person name="Walter M.C."/>
            <person name="O'Connor E."/>
            <person name="Balint B."/>
            <person name="Krizsan K."/>
            <person name="Kiss B."/>
            <person name="Hess J."/>
            <person name="Varga T."/>
            <person name="Slot J."/>
            <person name="Riley R."/>
            <person name="Boka B."/>
            <person name="Rigling D."/>
            <person name="Barry K."/>
            <person name="Lee J."/>
            <person name="Mihaltcheva S."/>
            <person name="LaButti K."/>
            <person name="Lipzen A."/>
            <person name="Waldron R."/>
            <person name="Moloney N.M."/>
            <person name="Sperisen C."/>
            <person name="Kredics L."/>
            <person name="Vagvoelgyi C."/>
            <person name="Patrignani A."/>
            <person name="Fitzpatrick D."/>
            <person name="Nagy I."/>
            <person name="Doyle S."/>
            <person name="Anderson J.B."/>
            <person name="Grigoriev I.V."/>
            <person name="Gueldener U."/>
            <person name="Muensterkoetter M."/>
            <person name="Nagy L.G."/>
        </authorList>
    </citation>
    <scope>NUCLEOTIDE SEQUENCE [LARGE SCALE GENOMIC DNA]</scope>
    <source>
        <strain evidence="3">28-4</strain>
    </source>
</reference>
<proteinExistence type="predicted"/>
<name>A0A2H3BG71_9AGAR</name>
<keyword evidence="3" id="KW-1185">Reference proteome</keyword>
<sequence>MEHAACSPPTPKNRLRHKEDPRGLSRELATIRHAVHQHILRPSSITATFPSYVDSPVLSSMYRQEVDYLGKCLDEKTKTGETSAPYADGKDRQLRISPPEGGRVMVDTPTNHERGGRGMFTIATPRRLKGNEISERGSAEAKNKGRGIAEYMLNLPGCDASFVLLIEREGWRDGQFLVQSLSVMHSVSSHGDARTRRSIHHISNRDGQEDVNGNEAQR</sequence>
<organism evidence="2 3">
    <name type="scientific">Armillaria solidipes</name>
    <dbReference type="NCBI Taxonomy" id="1076256"/>
    <lineage>
        <taxon>Eukaryota</taxon>
        <taxon>Fungi</taxon>
        <taxon>Dikarya</taxon>
        <taxon>Basidiomycota</taxon>
        <taxon>Agaricomycotina</taxon>
        <taxon>Agaricomycetes</taxon>
        <taxon>Agaricomycetidae</taxon>
        <taxon>Agaricales</taxon>
        <taxon>Marasmiineae</taxon>
        <taxon>Physalacriaceae</taxon>
        <taxon>Armillaria</taxon>
    </lineage>
</organism>
<dbReference type="EMBL" id="KZ293463">
    <property type="protein sequence ID" value="PBK62833.1"/>
    <property type="molecule type" value="Genomic_DNA"/>
</dbReference>
<feature type="region of interest" description="Disordered" evidence="1">
    <location>
        <begin position="1"/>
        <end position="22"/>
    </location>
</feature>